<evidence type="ECO:0000313" key="5">
    <source>
        <dbReference type="EMBL" id="ORD95158.1"/>
    </source>
</evidence>
<dbReference type="PANTHER" id="PTHR10744:SF9">
    <property type="entry name" value="40S RIBOSOMAL PROTEIN S11-RELATED"/>
    <property type="match status" value="1"/>
</dbReference>
<keyword evidence="6" id="KW-1185">Reference proteome</keyword>
<name>A0A1Y1S9L4_9MICR</name>
<comment type="similarity">
    <text evidence="1">Belongs to the universal ribosomal protein uS17 family.</text>
</comment>
<dbReference type="Pfam" id="PF00366">
    <property type="entry name" value="Ribosomal_S17"/>
    <property type="match status" value="1"/>
</dbReference>
<dbReference type="Pfam" id="PF16205">
    <property type="entry name" value="Ribosomal_S17_N"/>
    <property type="match status" value="1"/>
</dbReference>
<dbReference type="InterPro" id="IPR012340">
    <property type="entry name" value="NA-bd_OB-fold"/>
</dbReference>
<dbReference type="InterPro" id="IPR000266">
    <property type="entry name" value="Ribosomal_uS17"/>
</dbReference>
<gene>
    <name evidence="5" type="ORF">ECANGB1_2491</name>
</gene>
<dbReference type="SUPFAM" id="SSF50249">
    <property type="entry name" value="Nucleic acid-binding proteins"/>
    <property type="match status" value="1"/>
</dbReference>
<keyword evidence="3" id="KW-0687">Ribonucleoprotein</keyword>
<dbReference type="VEuPathDB" id="MicrosporidiaDB:ECANGB1_2491"/>
<evidence type="ECO:0000256" key="1">
    <source>
        <dbReference type="ARBA" id="ARBA00010254"/>
    </source>
</evidence>
<dbReference type="GO" id="GO:0003735">
    <property type="term" value="F:structural constituent of ribosome"/>
    <property type="evidence" value="ECO:0007669"/>
    <property type="project" value="InterPro"/>
</dbReference>
<dbReference type="CDD" id="cd00364">
    <property type="entry name" value="Ribosomal_uS17"/>
    <property type="match status" value="1"/>
</dbReference>
<proteinExistence type="inferred from homology"/>
<evidence type="ECO:0000259" key="4">
    <source>
        <dbReference type="Pfam" id="PF16205"/>
    </source>
</evidence>
<keyword evidence="2" id="KW-0689">Ribosomal protein</keyword>
<dbReference type="Proteomes" id="UP000192639">
    <property type="component" value="Unassembled WGS sequence"/>
</dbReference>
<evidence type="ECO:0000313" key="6">
    <source>
        <dbReference type="Proteomes" id="UP000192639"/>
    </source>
</evidence>
<dbReference type="GO" id="GO:0006412">
    <property type="term" value="P:translation"/>
    <property type="evidence" value="ECO:0007669"/>
    <property type="project" value="InterPro"/>
</dbReference>
<dbReference type="OrthoDB" id="10254436at2759"/>
<sequence>MAIKTTVKEKVYPKQITNKCNPYQSKEEVLKAKFVKEIGFGIKTPETAHENYVDKKCPFTSDITVRGRIFLGQVIKMKAEKTIVVAIKYLFYDQKYKRYARRNTKINVHLSPCWNGLVKVGDVVKCGETRPLSKTKASCVVAIHRKADDNSANVLRI</sequence>
<reference evidence="5 6" key="1">
    <citation type="journal article" date="2017" name="Environ. Microbiol.">
        <title>Decay of the glycolytic pathway and adaptation to intranuclear parasitism within Enterocytozoonidae microsporidia.</title>
        <authorList>
            <person name="Wiredu Boakye D."/>
            <person name="Jaroenlak P."/>
            <person name="Prachumwat A."/>
            <person name="Williams T.A."/>
            <person name="Bateman K.S."/>
            <person name="Itsathitphaisarn O."/>
            <person name="Sritunyalucksana K."/>
            <person name="Paszkiewicz K.H."/>
            <person name="Moore K.A."/>
            <person name="Stentiford G.D."/>
            <person name="Williams B.A."/>
        </authorList>
    </citation>
    <scope>NUCLEOTIDE SEQUENCE [LARGE SCALE GENOMIC DNA]</scope>
    <source>
        <strain evidence="5 6">GB1</strain>
    </source>
</reference>
<dbReference type="Gene3D" id="2.40.50.1000">
    <property type="match status" value="1"/>
</dbReference>
<dbReference type="GO" id="GO:0022627">
    <property type="term" value="C:cytosolic small ribosomal subunit"/>
    <property type="evidence" value="ECO:0007669"/>
    <property type="project" value="TreeGrafter"/>
</dbReference>
<accession>A0A1Y1S9L4</accession>
<organism evidence="5 6">
    <name type="scientific">Enterospora canceri</name>
    <dbReference type="NCBI Taxonomy" id="1081671"/>
    <lineage>
        <taxon>Eukaryota</taxon>
        <taxon>Fungi</taxon>
        <taxon>Fungi incertae sedis</taxon>
        <taxon>Microsporidia</taxon>
        <taxon>Enterocytozoonidae</taxon>
        <taxon>Enterospora</taxon>
    </lineage>
</organism>
<evidence type="ECO:0000256" key="3">
    <source>
        <dbReference type="ARBA" id="ARBA00023274"/>
    </source>
</evidence>
<dbReference type="AlphaFoldDB" id="A0A1Y1S9L4"/>
<dbReference type="EMBL" id="LWDP01000001">
    <property type="protein sequence ID" value="ORD95158.1"/>
    <property type="molecule type" value="Genomic_DNA"/>
</dbReference>
<feature type="domain" description="Small ribosomal subunit protein uS17 N-terminal" evidence="4">
    <location>
        <begin position="8"/>
        <end position="70"/>
    </location>
</feature>
<evidence type="ECO:0000256" key="2">
    <source>
        <dbReference type="ARBA" id="ARBA00022980"/>
    </source>
</evidence>
<comment type="caution">
    <text evidence="5">The sequence shown here is derived from an EMBL/GenBank/DDBJ whole genome shotgun (WGS) entry which is preliminary data.</text>
</comment>
<protein>
    <submittedName>
        <fullName evidence="5">Ribosomal prt S11</fullName>
    </submittedName>
</protein>
<dbReference type="PANTHER" id="PTHR10744">
    <property type="entry name" value="40S RIBOSOMAL PROTEIN S11 FAMILY MEMBER"/>
    <property type="match status" value="1"/>
</dbReference>
<dbReference type="InterPro" id="IPR032440">
    <property type="entry name" value="Ribosomal_uS17_N"/>
</dbReference>